<accession>A0A485LH48</accession>
<evidence type="ECO:0000313" key="3">
    <source>
        <dbReference type="EMBL" id="KAF0687237.1"/>
    </source>
</evidence>
<protein>
    <submittedName>
        <fullName evidence="4">Aste57867_20999 protein</fullName>
    </submittedName>
</protein>
<dbReference type="EMBL" id="VJMH01006954">
    <property type="protein sequence ID" value="KAF0687237.1"/>
    <property type="molecule type" value="Genomic_DNA"/>
</dbReference>
<organism evidence="4 5">
    <name type="scientific">Aphanomyces stellatus</name>
    <dbReference type="NCBI Taxonomy" id="120398"/>
    <lineage>
        <taxon>Eukaryota</taxon>
        <taxon>Sar</taxon>
        <taxon>Stramenopiles</taxon>
        <taxon>Oomycota</taxon>
        <taxon>Saprolegniomycetes</taxon>
        <taxon>Saprolegniales</taxon>
        <taxon>Verrucalvaceae</taxon>
        <taxon>Aphanomyces</taxon>
    </lineage>
</organism>
<reference evidence="4 5" key="1">
    <citation type="submission" date="2019-03" db="EMBL/GenBank/DDBJ databases">
        <authorList>
            <person name="Gaulin E."/>
            <person name="Dumas B."/>
        </authorList>
    </citation>
    <scope>NUCLEOTIDE SEQUENCE [LARGE SCALE GENOMIC DNA]</scope>
    <source>
        <strain evidence="4">CBS 568.67</strain>
    </source>
</reference>
<dbReference type="PROSITE" id="PS50195">
    <property type="entry name" value="PX"/>
    <property type="match status" value="1"/>
</dbReference>
<dbReference type="CDD" id="cd06093">
    <property type="entry name" value="PX_domain"/>
    <property type="match status" value="1"/>
</dbReference>
<feature type="compositionally biased region" description="Low complexity" evidence="1">
    <location>
        <begin position="144"/>
        <end position="153"/>
    </location>
</feature>
<reference evidence="3" key="2">
    <citation type="submission" date="2019-06" db="EMBL/GenBank/DDBJ databases">
        <title>Genomics analysis of Aphanomyces spp. identifies a new class of oomycete effector associated with host adaptation.</title>
        <authorList>
            <person name="Gaulin E."/>
        </authorList>
    </citation>
    <scope>NUCLEOTIDE SEQUENCE</scope>
    <source>
        <strain evidence="3">CBS 578.67</strain>
    </source>
</reference>
<dbReference type="OrthoDB" id="430293at2759"/>
<dbReference type="AlphaFoldDB" id="A0A485LH48"/>
<dbReference type="Pfam" id="PF00787">
    <property type="entry name" value="PX"/>
    <property type="match status" value="1"/>
</dbReference>
<feature type="compositionally biased region" description="Basic and acidic residues" evidence="1">
    <location>
        <begin position="158"/>
        <end position="183"/>
    </location>
</feature>
<evidence type="ECO:0000313" key="5">
    <source>
        <dbReference type="Proteomes" id="UP000332933"/>
    </source>
</evidence>
<proteinExistence type="predicted"/>
<evidence type="ECO:0000313" key="4">
    <source>
        <dbReference type="EMBL" id="VFT97674.1"/>
    </source>
</evidence>
<dbReference type="GO" id="GO:0035091">
    <property type="term" value="F:phosphatidylinositol binding"/>
    <property type="evidence" value="ECO:0007669"/>
    <property type="project" value="InterPro"/>
</dbReference>
<gene>
    <name evidence="4" type="primary">Aste57867_20999</name>
    <name evidence="3" type="ORF">As57867_020931</name>
    <name evidence="4" type="ORF">ASTE57867_20999</name>
</gene>
<dbReference type="InterPro" id="IPR001683">
    <property type="entry name" value="PX_dom"/>
</dbReference>
<feature type="compositionally biased region" description="Basic and acidic residues" evidence="1">
    <location>
        <begin position="131"/>
        <end position="142"/>
    </location>
</feature>
<dbReference type="Proteomes" id="UP000332933">
    <property type="component" value="Unassembled WGS sequence"/>
</dbReference>
<dbReference type="EMBL" id="CAADRA010006980">
    <property type="protein sequence ID" value="VFT97674.1"/>
    <property type="molecule type" value="Genomic_DNA"/>
</dbReference>
<dbReference type="InterPro" id="IPR036871">
    <property type="entry name" value="PX_dom_sf"/>
</dbReference>
<name>A0A485LH48_9STRA</name>
<dbReference type="SUPFAM" id="SSF64268">
    <property type="entry name" value="PX domain"/>
    <property type="match status" value="1"/>
</dbReference>
<keyword evidence="5" id="KW-1185">Reference proteome</keyword>
<sequence length="316" mass="35419">MTILSVHVTKFTAVLEKSKKTTVYVTEVDTGKQSWEVEVRYSKFHEFRQELLKWDRNVVIDLPFPTKDLFSNQSPDHRQKELDKFVTQLHAAYEALSTASQVAFLELLQVEQHPSPRAAAVEETPEELPAIEEKEMPQEKRSSKQSISSTTTTELDEDNQRDSITDSHLDDHHDEPLSPVRDEPADEFSPEEVVAPVVEEPKPIDVAEPVVEATKKSEPPVDAIITETSKPSTHEKERVEATVSTTAETTCVAADVVEVAPAVATPVWISKVESYQAPSGVHHHVWTKASVQATGHFQCRVIVCKTFRALYPSLFV</sequence>
<dbReference type="Gene3D" id="3.30.1520.10">
    <property type="entry name" value="Phox-like domain"/>
    <property type="match status" value="1"/>
</dbReference>
<evidence type="ECO:0000259" key="2">
    <source>
        <dbReference type="PROSITE" id="PS50195"/>
    </source>
</evidence>
<evidence type="ECO:0000256" key="1">
    <source>
        <dbReference type="SAM" id="MobiDB-lite"/>
    </source>
</evidence>
<feature type="domain" description="PX" evidence="2">
    <location>
        <begin position="1"/>
        <end position="112"/>
    </location>
</feature>
<feature type="region of interest" description="Disordered" evidence="1">
    <location>
        <begin position="116"/>
        <end position="194"/>
    </location>
</feature>